<accession>A0A0R0DBT4</accession>
<evidence type="ECO:0008006" key="4">
    <source>
        <dbReference type="Google" id="ProtNLM"/>
    </source>
</evidence>
<evidence type="ECO:0000256" key="1">
    <source>
        <dbReference type="SAM" id="SignalP"/>
    </source>
</evidence>
<proteinExistence type="predicted"/>
<gene>
    <name evidence="2" type="ORF">ABB28_03940</name>
</gene>
<comment type="caution">
    <text evidence="2">The sequence shown here is derived from an EMBL/GenBank/DDBJ whole genome shotgun (WGS) entry which is preliminary data.</text>
</comment>
<sequence>MRYKTLIASALLLAAGCGGSAFAAGNPQDRVGVQHNMYLDCLRSNRVPIEDMLDYLVGQCGYKPEMSMEQFRKTFEWTYDLDPTLPLAKHMDPYRTQFSEREYRFFQRIDEVNAKAGSLENAAALYERLEQEAVATLDPRSKGAANVLASLSVGRHSLAYWTKVEGESGAAGNGLVTTARWGWGKVLAVVGADIAGAAITTGMGLAPAAGAVAAGASNAVSQAM</sequence>
<dbReference type="RefSeq" id="WP_057507372.1">
    <property type="nucleotide sequence ID" value="NZ_LDJK01000011.1"/>
</dbReference>
<dbReference type="PROSITE" id="PS51257">
    <property type="entry name" value="PROKAR_LIPOPROTEIN"/>
    <property type="match status" value="1"/>
</dbReference>
<dbReference type="PATRIC" id="fig|517011.3.peg.161"/>
<dbReference type="Proteomes" id="UP000051386">
    <property type="component" value="Unassembled WGS sequence"/>
</dbReference>
<feature type="signal peptide" evidence="1">
    <location>
        <begin position="1"/>
        <end position="23"/>
    </location>
</feature>
<feature type="chain" id="PRO_5006395433" description="Lipoprotein" evidence="1">
    <location>
        <begin position="24"/>
        <end position="224"/>
    </location>
</feature>
<reference evidence="2 3" key="1">
    <citation type="submission" date="2015-05" db="EMBL/GenBank/DDBJ databases">
        <title>Genome sequencing and analysis of members of genus Stenotrophomonas.</title>
        <authorList>
            <person name="Patil P.P."/>
            <person name="Midha S."/>
            <person name="Patil P.B."/>
        </authorList>
    </citation>
    <scope>NUCLEOTIDE SEQUENCE [LARGE SCALE GENOMIC DNA]</scope>
    <source>
        <strain evidence="2 3">DSM 21508</strain>
    </source>
</reference>
<keyword evidence="3" id="KW-1185">Reference proteome</keyword>
<evidence type="ECO:0000313" key="3">
    <source>
        <dbReference type="Proteomes" id="UP000051386"/>
    </source>
</evidence>
<name>A0A0R0DBT4_9GAMM</name>
<protein>
    <recommendedName>
        <fullName evidence="4">Lipoprotein</fullName>
    </recommendedName>
</protein>
<evidence type="ECO:0000313" key="2">
    <source>
        <dbReference type="EMBL" id="KRG76098.1"/>
    </source>
</evidence>
<dbReference type="AlphaFoldDB" id="A0A0R0DBT4"/>
<keyword evidence="1" id="KW-0732">Signal</keyword>
<dbReference type="EMBL" id="LDJK01000011">
    <property type="protein sequence ID" value="KRG76098.1"/>
    <property type="molecule type" value="Genomic_DNA"/>
</dbReference>
<organism evidence="2 3">
    <name type="scientific">Stenotrophomonas chelatiphaga</name>
    <dbReference type="NCBI Taxonomy" id="517011"/>
    <lineage>
        <taxon>Bacteria</taxon>
        <taxon>Pseudomonadati</taxon>
        <taxon>Pseudomonadota</taxon>
        <taxon>Gammaproteobacteria</taxon>
        <taxon>Lysobacterales</taxon>
        <taxon>Lysobacteraceae</taxon>
        <taxon>Stenotrophomonas</taxon>
    </lineage>
</organism>